<evidence type="ECO:0000256" key="9">
    <source>
        <dbReference type="RuleBase" id="RU369079"/>
    </source>
</evidence>
<evidence type="ECO:0000256" key="5">
    <source>
        <dbReference type="ARBA" id="ARBA00022692"/>
    </source>
</evidence>
<dbReference type="GO" id="GO:0022857">
    <property type="term" value="F:transmembrane transporter activity"/>
    <property type="evidence" value="ECO:0007669"/>
    <property type="project" value="UniProtKB-UniRule"/>
</dbReference>
<protein>
    <recommendedName>
        <fullName evidence="9">TRAP transporter small permease protein</fullName>
    </recommendedName>
</protein>
<evidence type="ECO:0000256" key="4">
    <source>
        <dbReference type="ARBA" id="ARBA00022519"/>
    </source>
</evidence>
<dbReference type="Proteomes" id="UP000326554">
    <property type="component" value="Unassembled WGS sequence"/>
</dbReference>
<proteinExistence type="inferred from homology"/>
<reference evidence="11 12" key="1">
    <citation type="submission" date="2019-09" db="EMBL/GenBank/DDBJ databases">
        <authorList>
            <person name="Park J.-S."/>
            <person name="Choi H.-J."/>
        </authorList>
    </citation>
    <scope>NUCLEOTIDE SEQUENCE [LARGE SCALE GENOMIC DNA]</scope>
    <source>
        <strain evidence="11 12">176SS1-4</strain>
    </source>
</reference>
<keyword evidence="12" id="KW-1185">Reference proteome</keyword>
<evidence type="ECO:0000313" key="11">
    <source>
        <dbReference type="EMBL" id="KAA9007849.1"/>
    </source>
</evidence>
<feature type="transmembrane region" description="Helical" evidence="9">
    <location>
        <begin position="12"/>
        <end position="33"/>
    </location>
</feature>
<organism evidence="11 12">
    <name type="scientific">Histidinibacterium aquaticum</name>
    <dbReference type="NCBI Taxonomy" id="2613962"/>
    <lineage>
        <taxon>Bacteria</taxon>
        <taxon>Pseudomonadati</taxon>
        <taxon>Pseudomonadota</taxon>
        <taxon>Alphaproteobacteria</taxon>
        <taxon>Rhodobacterales</taxon>
        <taxon>Paracoccaceae</taxon>
        <taxon>Histidinibacterium</taxon>
    </lineage>
</organism>
<feature type="transmembrane region" description="Helical" evidence="9">
    <location>
        <begin position="132"/>
        <end position="153"/>
    </location>
</feature>
<dbReference type="GO" id="GO:0015740">
    <property type="term" value="P:C4-dicarboxylate transport"/>
    <property type="evidence" value="ECO:0007669"/>
    <property type="project" value="TreeGrafter"/>
</dbReference>
<dbReference type="PANTHER" id="PTHR35011">
    <property type="entry name" value="2,3-DIKETO-L-GULONATE TRAP TRANSPORTER SMALL PERMEASE PROTEIN YIAM"/>
    <property type="match status" value="1"/>
</dbReference>
<dbReference type="EMBL" id="VYQE01000003">
    <property type="protein sequence ID" value="KAA9007849.1"/>
    <property type="molecule type" value="Genomic_DNA"/>
</dbReference>
<keyword evidence="3" id="KW-1003">Cell membrane</keyword>
<comment type="similarity">
    <text evidence="8 9">Belongs to the TRAP transporter small permease family.</text>
</comment>
<dbReference type="InterPro" id="IPR007387">
    <property type="entry name" value="TRAP_DctQ"/>
</dbReference>
<evidence type="ECO:0000256" key="1">
    <source>
        <dbReference type="ARBA" id="ARBA00004429"/>
    </source>
</evidence>
<dbReference type="AlphaFoldDB" id="A0A5J5GHY0"/>
<evidence type="ECO:0000256" key="8">
    <source>
        <dbReference type="ARBA" id="ARBA00038436"/>
    </source>
</evidence>
<evidence type="ECO:0000256" key="6">
    <source>
        <dbReference type="ARBA" id="ARBA00022989"/>
    </source>
</evidence>
<comment type="caution">
    <text evidence="11">The sequence shown here is derived from an EMBL/GenBank/DDBJ whole genome shotgun (WGS) entry which is preliminary data.</text>
</comment>
<keyword evidence="5 9" id="KW-0812">Transmembrane</keyword>
<feature type="domain" description="Tripartite ATP-independent periplasmic transporters DctQ component" evidence="10">
    <location>
        <begin position="29"/>
        <end position="156"/>
    </location>
</feature>
<comment type="function">
    <text evidence="9">Part of the tripartite ATP-independent periplasmic (TRAP) transport system.</text>
</comment>
<feature type="transmembrane region" description="Helical" evidence="9">
    <location>
        <begin position="85"/>
        <end position="110"/>
    </location>
</feature>
<evidence type="ECO:0000256" key="2">
    <source>
        <dbReference type="ARBA" id="ARBA00022448"/>
    </source>
</evidence>
<dbReference type="GO" id="GO:0005886">
    <property type="term" value="C:plasma membrane"/>
    <property type="evidence" value="ECO:0007669"/>
    <property type="project" value="UniProtKB-SubCell"/>
</dbReference>
<evidence type="ECO:0000256" key="7">
    <source>
        <dbReference type="ARBA" id="ARBA00023136"/>
    </source>
</evidence>
<feature type="transmembrane region" description="Helical" evidence="9">
    <location>
        <begin position="53"/>
        <end position="73"/>
    </location>
</feature>
<evidence type="ECO:0000259" key="10">
    <source>
        <dbReference type="Pfam" id="PF04290"/>
    </source>
</evidence>
<gene>
    <name evidence="11" type="ORF">F3S47_10000</name>
</gene>
<keyword evidence="6 9" id="KW-1133">Transmembrane helix</keyword>
<keyword evidence="7 9" id="KW-0472">Membrane</keyword>
<dbReference type="RefSeq" id="WP_150445131.1">
    <property type="nucleotide sequence ID" value="NZ_VYQE01000003.1"/>
</dbReference>
<evidence type="ECO:0000256" key="3">
    <source>
        <dbReference type="ARBA" id="ARBA00022475"/>
    </source>
</evidence>
<evidence type="ECO:0000313" key="12">
    <source>
        <dbReference type="Proteomes" id="UP000326554"/>
    </source>
</evidence>
<comment type="subunit">
    <text evidence="9">The complex comprises the extracytoplasmic solute receptor protein and the two transmembrane proteins.</text>
</comment>
<keyword evidence="4 9" id="KW-0997">Cell inner membrane</keyword>
<dbReference type="InterPro" id="IPR055348">
    <property type="entry name" value="DctQ"/>
</dbReference>
<dbReference type="Pfam" id="PF04290">
    <property type="entry name" value="DctQ"/>
    <property type="match status" value="1"/>
</dbReference>
<accession>A0A5J5GHY0</accession>
<name>A0A5J5GHY0_9RHOB</name>
<keyword evidence="2 9" id="KW-0813">Transport</keyword>
<comment type="subcellular location">
    <subcellularLocation>
        <location evidence="1 9">Cell inner membrane</location>
        <topology evidence="1 9">Multi-pass membrane protein</topology>
    </subcellularLocation>
</comment>
<sequence>MLVTLRKLADGLIRIAAMVAAVALIFELGVILVDVTGRFFGAPLTGAQDLSTMSMAILVFGAMALCDRVGGHVSVDVFERKFPDWLNYAADVVSALFGAAVFAGIAWTVYDSAGLSQMLNLRTNIIDLPKWWFQWAVVAFSVVTALGMALRVVELIVTGERAEPLRTEGANE</sequence>
<dbReference type="PANTHER" id="PTHR35011:SF2">
    <property type="entry name" value="2,3-DIKETO-L-GULONATE TRAP TRANSPORTER SMALL PERMEASE PROTEIN YIAM"/>
    <property type="match status" value="1"/>
</dbReference>